<dbReference type="EMBL" id="FQUW01000005">
    <property type="protein sequence ID" value="SHE43698.1"/>
    <property type="molecule type" value="Genomic_DNA"/>
</dbReference>
<dbReference type="InterPro" id="IPR001509">
    <property type="entry name" value="Epimerase_deHydtase"/>
</dbReference>
<organism evidence="2 3">
    <name type="scientific">Desulfofundulus australicus DSM 11792</name>
    <dbReference type="NCBI Taxonomy" id="1121425"/>
    <lineage>
        <taxon>Bacteria</taxon>
        <taxon>Bacillati</taxon>
        <taxon>Bacillota</taxon>
        <taxon>Clostridia</taxon>
        <taxon>Eubacteriales</taxon>
        <taxon>Peptococcaceae</taxon>
        <taxon>Desulfofundulus</taxon>
    </lineage>
</organism>
<dbReference type="InterPro" id="IPR036291">
    <property type="entry name" value="NAD(P)-bd_dom_sf"/>
</dbReference>
<dbReference type="Gene3D" id="3.40.50.720">
    <property type="entry name" value="NAD(P)-binding Rossmann-like Domain"/>
    <property type="match status" value="1"/>
</dbReference>
<dbReference type="AlphaFoldDB" id="A0A1M4TH00"/>
<evidence type="ECO:0000313" key="2">
    <source>
        <dbReference type="EMBL" id="SHE43698.1"/>
    </source>
</evidence>
<proteinExistence type="predicted"/>
<dbReference type="CDD" id="cd05271">
    <property type="entry name" value="NDUFA9_like_SDR_a"/>
    <property type="match status" value="1"/>
</dbReference>
<dbReference type="RefSeq" id="WP_073162639.1">
    <property type="nucleotide sequence ID" value="NZ_FQUW01000005.1"/>
</dbReference>
<accession>A0A1M4TH00</accession>
<dbReference type="PANTHER" id="PTHR12126:SF11">
    <property type="entry name" value="NADH DEHYDROGENASE [UBIQUINONE] 1 ALPHA SUBCOMPLEX SUBUNIT 9, MITOCHONDRIAL"/>
    <property type="match status" value="1"/>
</dbReference>
<dbReference type="Pfam" id="PF01370">
    <property type="entry name" value="Epimerase"/>
    <property type="match status" value="1"/>
</dbReference>
<dbReference type="PANTHER" id="PTHR12126">
    <property type="entry name" value="NADH-UBIQUINONE OXIDOREDUCTASE 39 KDA SUBUNIT-RELATED"/>
    <property type="match status" value="1"/>
</dbReference>
<dbReference type="FunFam" id="3.40.50.720:FF:000702">
    <property type="entry name" value="NADH dehydrogenase (Ubiquinone)"/>
    <property type="match status" value="1"/>
</dbReference>
<keyword evidence="3" id="KW-1185">Reference proteome</keyword>
<dbReference type="Proteomes" id="UP000184196">
    <property type="component" value="Unassembled WGS sequence"/>
</dbReference>
<sequence length="295" mass="32555">MILVTGATGLVGRHIVPALVQAGYRVRCLVRNREKARSLLGNEVEFYTGDVTDPSSLDEACRGAGAVVHLVAVIREKGPVTFESVNVRGTRNMVVAAARAGCRRFVHMSALGVRQDPAYRYAYSKWLGEEAVRRSSLAWTIFRPSVLYGRGFGFFDRMDQSLRMSPPPFAPVPAASSRFQPLAAEDLARCVVLALNNPASTGQTYEIGGPEHLTYGQMLDTWLASRGRRRIKLPVPLALMRLVVPVMERLLPDPPVTSVELKQMELDNITDPEAVEKYFGFKPRTLAQGLAELQS</sequence>
<reference evidence="3" key="1">
    <citation type="submission" date="2016-11" db="EMBL/GenBank/DDBJ databases">
        <authorList>
            <person name="Varghese N."/>
            <person name="Submissions S."/>
        </authorList>
    </citation>
    <scope>NUCLEOTIDE SEQUENCE [LARGE SCALE GENOMIC DNA]</scope>
    <source>
        <strain evidence="3">DSM 11792</strain>
    </source>
</reference>
<feature type="domain" description="NAD-dependent epimerase/dehydratase" evidence="1">
    <location>
        <begin position="2"/>
        <end position="208"/>
    </location>
</feature>
<dbReference type="SUPFAM" id="SSF51735">
    <property type="entry name" value="NAD(P)-binding Rossmann-fold domains"/>
    <property type="match status" value="1"/>
</dbReference>
<dbReference type="InterPro" id="IPR051207">
    <property type="entry name" value="ComplexI_NDUFA9_subunit"/>
</dbReference>
<dbReference type="GO" id="GO:0044877">
    <property type="term" value="F:protein-containing complex binding"/>
    <property type="evidence" value="ECO:0007669"/>
    <property type="project" value="TreeGrafter"/>
</dbReference>
<dbReference type="OrthoDB" id="9809586at2"/>
<evidence type="ECO:0000259" key="1">
    <source>
        <dbReference type="Pfam" id="PF01370"/>
    </source>
</evidence>
<evidence type="ECO:0000313" key="3">
    <source>
        <dbReference type="Proteomes" id="UP000184196"/>
    </source>
</evidence>
<protein>
    <submittedName>
        <fullName evidence="2">NADH dehydrogenase</fullName>
    </submittedName>
</protein>
<name>A0A1M4TH00_9FIRM</name>
<gene>
    <name evidence="2" type="ORF">SAMN02745218_00304</name>
</gene>